<accession>A0A6V8N3S9</accession>
<dbReference type="SUPFAM" id="SSF52540">
    <property type="entry name" value="P-loop containing nucleoside triphosphate hydrolases"/>
    <property type="match status" value="1"/>
</dbReference>
<name>A0A6V8N3S9_9BACT</name>
<sequence>MALVNQAKREINAKLVFYGPGLSGKSTNLKHVHSKLRPEFRGAMKVMSVQEARMLFFDFTPPGDGNVLGYRVRFHVYTVSGEVVEPAAWKMVLKGVDGLVFVADVAPGRAAANRESLDNLDAFLKGYGQSLSSVPLVFQYNKSDLPDAVAQQDLDRLLNPSRLPSFQASSQSGEGVLQTLLALVKAVLNELRTKGLEGVAGTDTLQGLMETPEAAAGSTGAAAPGEGGGDAAGAGPDEPLTLELGGTARPLAGGKIEVPLTIRCGARTKSVLLTLALSLDEE</sequence>
<keyword evidence="2" id="KW-0342">GTP-binding</keyword>
<evidence type="ECO:0000256" key="2">
    <source>
        <dbReference type="ARBA" id="ARBA00023134"/>
    </source>
</evidence>
<dbReference type="GO" id="GO:0005525">
    <property type="term" value="F:GTP binding"/>
    <property type="evidence" value="ECO:0007669"/>
    <property type="project" value="UniProtKB-KW"/>
</dbReference>
<dbReference type="EMBL" id="BLXZ01000001">
    <property type="protein sequence ID" value="GFO66634.1"/>
    <property type="molecule type" value="Genomic_DNA"/>
</dbReference>
<evidence type="ECO:0008006" key="6">
    <source>
        <dbReference type="Google" id="ProtNLM"/>
    </source>
</evidence>
<dbReference type="PANTHER" id="PTHR42708">
    <property type="entry name" value="ATP/GTP-BINDING PROTEIN-RELATED"/>
    <property type="match status" value="1"/>
</dbReference>
<dbReference type="CDD" id="cd00882">
    <property type="entry name" value="Ras_like_GTPase"/>
    <property type="match status" value="1"/>
</dbReference>
<dbReference type="RefSeq" id="WP_183359175.1">
    <property type="nucleotide sequence ID" value="NZ_BLXZ01000001.1"/>
</dbReference>
<evidence type="ECO:0000313" key="5">
    <source>
        <dbReference type="Proteomes" id="UP000587586"/>
    </source>
</evidence>
<dbReference type="AlphaFoldDB" id="A0A6V8N3S9"/>
<protein>
    <recommendedName>
        <fullName evidence="6">GTP-binding protein</fullName>
    </recommendedName>
</protein>
<feature type="compositionally biased region" description="Low complexity" evidence="3">
    <location>
        <begin position="213"/>
        <end position="224"/>
    </location>
</feature>
<feature type="region of interest" description="Disordered" evidence="3">
    <location>
        <begin position="213"/>
        <end position="240"/>
    </location>
</feature>
<comment type="caution">
    <text evidence="4">The sequence shown here is derived from an EMBL/GenBank/DDBJ whole genome shotgun (WGS) entry which is preliminary data.</text>
</comment>
<dbReference type="Gene3D" id="3.40.50.300">
    <property type="entry name" value="P-loop containing nucleotide triphosphate hydrolases"/>
    <property type="match status" value="1"/>
</dbReference>
<dbReference type="PANTHER" id="PTHR42708:SF1">
    <property type="entry name" value="GLIDING MOTILITY PROTEIN MGLA"/>
    <property type="match status" value="1"/>
</dbReference>
<keyword evidence="1" id="KW-0547">Nucleotide-binding</keyword>
<dbReference type="Pfam" id="PF00025">
    <property type="entry name" value="Arf"/>
    <property type="match status" value="1"/>
</dbReference>
<dbReference type="InterPro" id="IPR052705">
    <property type="entry name" value="Gliding_Motility_GTPase"/>
</dbReference>
<evidence type="ECO:0000256" key="1">
    <source>
        <dbReference type="ARBA" id="ARBA00022741"/>
    </source>
</evidence>
<evidence type="ECO:0000256" key="3">
    <source>
        <dbReference type="SAM" id="MobiDB-lite"/>
    </source>
</evidence>
<evidence type="ECO:0000313" key="4">
    <source>
        <dbReference type="EMBL" id="GFO66634.1"/>
    </source>
</evidence>
<dbReference type="InterPro" id="IPR006689">
    <property type="entry name" value="Small_GTPase_ARF/SAR"/>
</dbReference>
<organism evidence="4 5">
    <name type="scientific">Geomonas limicola</name>
    <dbReference type="NCBI Taxonomy" id="2740186"/>
    <lineage>
        <taxon>Bacteria</taxon>
        <taxon>Pseudomonadati</taxon>
        <taxon>Thermodesulfobacteriota</taxon>
        <taxon>Desulfuromonadia</taxon>
        <taxon>Geobacterales</taxon>
        <taxon>Geobacteraceae</taxon>
        <taxon>Geomonas</taxon>
    </lineage>
</organism>
<dbReference type="GO" id="GO:0003924">
    <property type="term" value="F:GTPase activity"/>
    <property type="evidence" value="ECO:0007669"/>
    <property type="project" value="InterPro"/>
</dbReference>
<reference evidence="5" key="1">
    <citation type="submission" date="2020-06" db="EMBL/GenBank/DDBJ databases">
        <title>Draft genomic sequecing of Geomonas sp. Red745.</title>
        <authorList>
            <person name="Itoh H."/>
            <person name="Xu Z.X."/>
            <person name="Ushijima N."/>
            <person name="Masuda Y."/>
            <person name="Shiratori Y."/>
            <person name="Senoo K."/>
        </authorList>
    </citation>
    <scope>NUCLEOTIDE SEQUENCE [LARGE SCALE GENOMIC DNA]</scope>
    <source>
        <strain evidence="5">Red745</strain>
    </source>
</reference>
<gene>
    <name evidence="4" type="ORF">GMLC_02130</name>
</gene>
<proteinExistence type="predicted"/>
<dbReference type="Proteomes" id="UP000587586">
    <property type="component" value="Unassembled WGS sequence"/>
</dbReference>
<keyword evidence="5" id="KW-1185">Reference proteome</keyword>
<dbReference type="InterPro" id="IPR027417">
    <property type="entry name" value="P-loop_NTPase"/>
</dbReference>